<dbReference type="OrthoDB" id="1466733at2"/>
<organism evidence="3 4">
    <name type="scientific">Bizionia argentinensis JUB59</name>
    <dbReference type="NCBI Taxonomy" id="1046627"/>
    <lineage>
        <taxon>Bacteria</taxon>
        <taxon>Pseudomonadati</taxon>
        <taxon>Bacteroidota</taxon>
        <taxon>Flavobacteriia</taxon>
        <taxon>Flavobacteriales</taxon>
        <taxon>Flavobacteriaceae</taxon>
        <taxon>Bizionia</taxon>
    </lineage>
</organism>
<dbReference type="InterPro" id="IPR012334">
    <property type="entry name" value="Pectin_lyas_fold"/>
</dbReference>
<dbReference type="eggNOG" id="COG5492">
    <property type="taxonomic scope" value="Bacteria"/>
</dbReference>
<dbReference type="RefSeq" id="WP_008639388.1">
    <property type="nucleotide sequence ID" value="NZ_AFXZ01000065.1"/>
</dbReference>
<feature type="chain" id="PRO_5003429275" description="Right-handed parallel beta-helix repeat-containing protein" evidence="2">
    <location>
        <begin position="23"/>
        <end position="445"/>
    </location>
</feature>
<gene>
    <name evidence="3" type="ORF">BZARG_2559</name>
</gene>
<dbReference type="Proteomes" id="UP000003730">
    <property type="component" value="Unassembled WGS sequence"/>
</dbReference>
<dbReference type="SUPFAM" id="SSF51126">
    <property type="entry name" value="Pectin lyase-like"/>
    <property type="match status" value="2"/>
</dbReference>
<name>G2EGU2_9FLAO</name>
<dbReference type="AlphaFoldDB" id="G2EGU2"/>
<dbReference type="EMBL" id="AFXZ01000065">
    <property type="protein sequence ID" value="EGV42352.1"/>
    <property type="molecule type" value="Genomic_DNA"/>
</dbReference>
<proteinExistence type="predicted"/>
<keyword evidence="2" id="KW-0732">Signal</keyword>
<sequence>MKTFQLKFKTLLVLFMVSLVFASCRDNKESEATKLEANPEQVNKQPKLKADPKTAKSIQNKDDAVSSPNSEDGNNTAITLDCNYFKENTNTILKDNPKASIDYIITCVTRIDGKLTIEPGVVIAFKQDAGMEFKDGSSFKMKGTAEKPIILTGKEQTKGFWRGIHSESSNANNKMSYVTIDFAGGKPPSGGAKAALGIYRENSILTLDHCTFSNSKNYGMVVNNKVEKDAYNIVMKNCIFTKNNIPFKTNVTRLRLFNNANSFSGNEKDYIELNGGTLYGNATWAGLDVPYFLQGNFKNEEGVLTMEPGTEIIMPARSWFHISGKASLVMVGTEENPIIIRGEHDVPGFWEQLTIDSSSPLNEIAHVNFKNAGRTTGKPNGAVKLQRSKFLNIHDVVFTDCFEYGISLNYGSDPFYLKHSNLTLNNTPKLFSDWGGKELTDPDNP</sequence>
<comment type="caution">
    <text evidence="3">The sequence shown here is derived from an EMBL/GenBank/DDBJ whole genome shotgun (WGS) entry which is preliminary data.</text>
</comment>
<feature type="region of interest" description="Disordered" evidence="1">
    <location>
        <begin position="31"/>
        <end position="72"/>
    </location>
</feature>
<evidence type="ECO:0008006" key="5">
    <source>
        <dbReference type="Google" id="ProtNLM"/>
    </source>
</evidence>
<dbReference type="Gene3D" id="2.160.20.10">
    <property type="entry name" value="Single-stranded right-handed beta-helix, Pectin lyase-like"/>
    <property type="match status" value="1"/>
</dbReference>
<feature type="signal peptide" evidence="2">
    <location>
        <begin position="1"/>
        <end position="22"/>
    </location>
</feature>
<keyword evidence="4" id="KW-1185">Reference proteome</keyword>
<protein>
    <recommendedName>
        <fullName evidence="5">Right-handed parallel beta-helix repeat-containing protein</fullName>
    </recommendedName>
</protein>
<evidence type="ECO:0000256" key="1">
    <source>
        <dbReference type="SAM" id="MobiDB-lite"/>
    </source>
</evidence>
<dbReference type="InterPro" id="IPR011050">
    <property type="entry name" value="Pectin_lyase_fold/virulence"/>
</dbReference>
<evidence type="ECO:0000313" key="3">
    <source>
        <dbReference type="EMBL" id="EGV42352.1"/>
    </source>
</evidence>
<reference evidence="3 4" key="1">
    <citation type="journal article" date="2008" name="Int. J. Syst. Evol. Microbiol.">
        <title>Bizionia argentinensis sp. nov., isolated from surface marine water in Antarctica.</title>
        <authorList>
            <person name="Bercovich A."/>
            <person name="Vazquez S.C."/>
            <person name="Yankilevich P."/>
            <person name="Coria S.H."/>
            <person name="Foti M."/>
            <person name="Hernandez E."/>
            <person name="Vidal A."/>
            <person name="Ruberto L."/>
            <person name="Melo C."/>
            <person name="Marenssi S."/>
            <person name="Criscuolo M."/>
            <person name="Memoli M."/>
            <person name="Arguelles M."/>
            <person name="Mac Cormack W.P."/>
        </authorList>
    </citation>
    <scope>NUCLEOTIDE SEQUENCE [LARGE SCALE GENOMIC DNA]</scope>
    <source>
        <strain evidence="3 4">JUB59</strain>
    </source>
</reference>
<dbReference type="PROSITE" id="PS51257">
    <property type="entry name" value="PROKAR_LIPOPROTEIN"/>
    <property type="match status" value="1"/>
</dbReference>
<feature type="compositionally biased region" description="Basic and acidic residues" evidence="1">
    <location>
        <begin position="48"/>
        <end position="64"/>
    </location>
</feature>
<evidence type="ECO:0000256" key="2">
    <source>
        <dbReference type="SAM" id="SignalP"/>
    </source>
</evidence>
<dbReference type="STRING" id="1046627.BZARG_2559"/>
<accession>G2EGU2</accession>
<evidence type="ECO:0000313" key="4">
    <source>
        <dbReference type="Proteomes" id="UP000003730"/>
    </source>
</evidence>